<reference evidence="2" key="1">
    <citation type="journal article" date="2019" name="MBio">
        <title>Virus Genomes from Deep Sea Sediments Expand the Ocean Megavirome and Support Independent Origins of Viral Gigantism.</title>
        <authorList>
            <person name="Backstrom D."/>
            <person name="Yutin N."/>
            <person name="Jorgensen S.L."/>
            <person name="Dharamshi J."/>
            <person name="Homa F."/>
            <person name="Zaremba-Niedwiedzka K."/>
            <person name="Spang A."/>
            <person name="Wolf Y.I."/>
            <person name="Koonin E.V."/>
            <person name="Ettema T.J."/>
        </authorList>
    </citation>
    <scope>NUCLEOTIDE SEQUENCE</scope>
</reference>
<protein>
    <submittedName>
        <fullName evidence="2">F-box and regulator of chromosome condensation repeat protein</fullName>
    </submittedName>
</protein>
<dbReference type="PROSITE" id="PS50012">
    <property type="entry name" value="RCC1_3"/>
    <property type="match status" value="6"/>
</dbReference>
<evidence type="ECO:0000256" key="1">
    <source>
        <dbReference type="ARBA" id="ARBA00022737"/>
    </source>
</evidence>
<dbReference type="PANTHER" id="PTHR22870">
    <property type="entry name" value="REGULATOR OF CHROMOSOME CONDENSATION"/>
    <property type="match status" value="1"/>
</dbReference>
<dbReference type="InterPro" id="IPR036047">
    <property type="entry name" value="F-box-like_dom_sf"/>
</dbReference>
<organism evidence="2">
    <name type="scientific">Pithovirus LCPAC102</name>
    <dbReference type="NCBI Taxonomy" id="2506587"/>
    <lineage>
        <taxon>Viruses</taxon>
        <taxon>Pithoviruses</taxon>
    </lineage>
</organism>
<dbReference type="InterPro" id="IPR009091">
    <property type="entry name" value="RCC1/BLIP-II"/>
</dbReference>
<gene>
    <name evidence="2" type="ORF">LCPAC102_00110</name>
</gene>
<dbReference type="SUPFAM" id="SSF50985">
    <property type="entry name" value="RCC1/BLIP-II"/>
    <property type="match status" value="2"/>
</dbReference>
<accession>A0A481Z3Z5</accession>
<dbReference type="InterPro" id="IPR051210">
    <property type="entry name" value="Ub_ligase/GEF_domain"/>
</dbReference>
<dbReference type="InterPro" id="IPR000408">
    <property type="entry name" value="Reg_chr_condens"/>
</dbReference>
<name>A0A481Z3Z5_9VIRU</name>
<dbReference type="PANTHER" id="PTHR22870:SF408">
    <property type="entry name" value="OS09G0560450 PROTEIN"/>
    <property type="match status" value="1"/>
</dbReference>
<dbReference type="Pfam" id="PF00415">
    <property type="entry name" value="RCC1"/>
    <property type="match status" value="4"/>
</dbReference>
<proteinExistence type="predicted"/>
<sequence>MDKIKQYLNILTKYNEQLLKYFNILYEPFVYTYQLYNIDNSSDIFESIITININYNLIPYITKNYNIFKQHLINIFPSDNIILHLFNLSIYTNFNLYGALTEIPKVIIKLIFSIMLEDKITIMPTDPLYKILYNLPYIDIKQFCSTSIKAQFICKDNLFWLNKFINDFNYNPIISTHTELNGDMYNNTESMYLHYGLLWSTGDNYAGELAMGDNEDRNKFEMIDYKFRTKPNYDNNTNIYEGIVSCGTYFTFFIYNKYLYTSGDNILGNVGLLYPVKNPIIDDNIVEHTVKYVSSGENHIVIIDDNNKLWSAGLNSFGQLGSGDYYNRESFKKILFIDDNIEIKSVTCGYEYTIAIDMDNIIWVFGNNNYGQLGFISGGNIIIPTKLNIFGYDMKAKYVSCGHNHTIIIDMDNNAWSFGQNNKGQLGLGHTNEIIIPNMIENINDIKMSSCGHSQSLLLTNKGDIYSFGLNNYGKLGLSYTNLNKIVNVPTQIKLQNKIIYISSGSHYAIIIDDTNTLYGFGRNDIGQLGIGINLDSISPVIIEFENNNIIEFENNNIIEFENNNIFKQKIAYISCGHSHSVAISMY</sequence>
<dbReference type="Gene3D" id="2.130.10.30">
    <property type="entry name" value="Regulator of chromosome condensation 1/beta-lactamase-inhibitor protein II"/>
    <property type="match status" value="2"/>
</dbReference>
<dbReference type="PROSITE" id="PS00626">
    <property type="entry name" value="RCC1_2"/>
    <property type="match status" value="1"/>
</dbReference>
<evidence type="ECO:0000313" key="2">
    <source>
        <dbReference type="EMBL" id="QBK90101.1"/>
    </source>
</evidence>
<dbReference type="EMBL" id="MK500465">
    <property type="protein sequence ID" value="QBK90101.1"/>
    <property type="molecule type" value="Genomic_DNA"/>
</dbReference>
<dbReference type="SUPFAM" id="SSF81383">
    <property type="entry name" value="F-box domain"/>
    <property type="match status" value="1"/>
</dbReference>
<dbReference type="PRINTS" id="PR00633">
    <property type="entry name" value="RCCNDNSATION"/>
</dbReference>
<dbReference type="Pfam" id="PF13540">
    <property type="entry name" value="RCC1_2"/>
    <property type="match status" value="1"/>
</dbReference>
<keyword evidence="1" id="KW-0677">Repeat</keyword>